<reference evidence="2" key="1">
    <citation type="journal article" date="2019" name="Int. J. Syst. Evol. Microbiol.">
        <title>The Global Catalogue of Microorganisms (GCM) 10K type strain sequencing project: providing services to taxonomists for standard genome sequencing and annotation.</title>
        <authorList>
            <consortium name="The Broad Institute Genomics Platform"/>
            <consortium name="The Broad Institute Genome Sequencing Center for Infectious Disease"/>
            <person name="Wu L."/>
            <person name="Ma J."/>
        </authorList>
    </citation>
    <scope>NUCLEOTIDE SEQUENCE [LARGE SCALE GENOMIC DNA]</scope>
    <source>
        <strain evidence="2">JCM 4788</strain>
    </source>
</reference>
<accession>A0ABN0Y5S5</accession>
<dbReference type="Gene3D" id="3.90.320.10">
    <property type="match status" value="1"/>
</dbReference>
<organism evidence="1 2">
    <name type="scientific">Streptomyces luteireticuli</name>
    <dbReference type="NCBI Taxonomy" id="173858"/>
    <lineage>
        <taxon>Bacteria</taxon>
        <taxon>Bacillati</taxon>
        <taxon>Actinomycetota</taxon>
        <taxon>Actinomycetes</taxon>
        <taxon>Kitasatosporales</taxon>
        <taxon>Streptomycetaceae</taxon>
        <taxon>Streptomyces</taxon>
    </lineage>
</organism>
<dbReference type="Proteomes" id="UP001500879">
    <property type="component" value="Unassembled WGS sequence"/>
</dbReference>
<gene>
    <name evidence="1" type="ORF">GCM10010357_01510</name>
</gene>
<name>A0ABN0Y5S5_9ACTN</name>
<protein>
    <recommendedName>
        <fullName evidence="3">PD-(D/E)XK endonuclease-like domain-containing protein</fullName>
    </recommendedName>
</protein>
<dbReference type="RefSeq" id="WP_344018511.1">
    <property type="nucleotide sequence ID" value="NZ_BAAABX010000003.1"/>
</dbReference>
<evidence type="ECO:0000313" key="2">
    <source>
        <dbReference type="Proteomes" id="UP001500879"/>
    </source>
</evidence>
<evidence type="ECO:0008006" key="3">
    <source>
        <dbReference type="Google" id="ProtNLM"/>
    </source>
</evidence>
<dbReference type="EMBL" id="BAAABX010000003">
    <property type="protein sequence ID" value="GAA0384330.1"/>
    <property type="molecule type" value="Genomic_DNA"/>
</dbReference>
<evidence type="ECO:0000313" key="1">
    <source>
        <dbReference type="EMBL" id="GAA0384330.1"/>
    </source>
</evidence>
<keyword evidence="2" id="KW-1185">Reference proteome</keyword>
<comment type="caution">
    <text evidence="1">The sequence shown here is derived from an EMBL/GenBank/DDBJ whole genome shotgun (WGS) entry which is preliminary data.</text>
</comment>
<sequence>MTSTVAAADPSCAALEERLRAALGDAFRAETAADPHEPGLLSVSGLGGCTRRAAYALAAIGTPSANGAVVEERRAAHLGTWIHSGLLPRLAQVLGAHTAVEHPVSVTSNGVTLAGRTDLATYALAAPANASSDIPGAGAPDDAVAEVGVVVVDVKTVTVSVLSERRLVGPTRAHRLQVWGYAVGLEQAGHQVTHTVIIYVSRERGDLEVFVEEFGEAQRGAVHSRIARLLQWAACPDDAPRDTPAMAYDCPSCPFVSRCMGPDGVPTNEQPTVADPAVVTSIETAGLTYLRASAAEKAARNRKGLAKVELSRAPAPGRYGAVSVRWTKAGGIRVQLAEKPPGA</sequence>
<dbReference type="InterPro" id="IPR011604">
    <property type="entry name" value="PDDEXK-like_dom_sf"/>
</dbReference>
<proteinExistence type="predicted"/>